<feature type="active site" evidence="2">
    <location>
        <position position="170"/>
    </location>
</feature>
<evidence type="ECO:0000256" key="1">
    <source>
        <dbReference type="ARBA" id="ARBA00010515"/>
    </source>
</evidence>
<proteinExistence type="inferred from homology"/>
<reference evidence="4" key="1">
    <citation type="submission" date="2022-02" db="EMBL/GenBank/DDBJ databases">
        <authorList>
            <person name="Henning P.M."/>
            <person name="McCubbin A.G."/>
            <person name="Shore J.S."/>
        </authorList>
    </citation>
    <scope>NUCLEOTIDE SEQUENCE</scope>
    <source>
        <strain evidence="4">F60SS</strain>
        <tissue evidence="4">Leaves</tissue>
    </source>
</reference>
<evidence type="ECO:0000256" key="2">
    <source>
        <dbReference type="PROSITE-ProRule" id="PRU10038"/>
    </source>
</evidence>
<dbReference type="EMBL" id="JAKUCV010001864">
    <property type="protein sequence ID" value="KAJ4844767.1"/>
    <property type="molecule type" value="Genomic_DNA"/>
</dbReference>
<organism evidence="4 5">
    <name type="scientific">Turnera subulata</name>
    <dbReference type="NCBI Taxonomy" id="218843"/>
    <lineage>
        <taxon>Eukaryota</taxon>
        <taxon>Viridiplantae</taxon>
        <taxon>Streptophyta</taxon>
        <taxon>Embryophyta</taxon>
        <taxon>Tracheophyta</taxon>
        <taxon>Spermatophyta</taxon>
        <taxon>Magnoliopsida</taxon>
        <taxon>eudicotyledons</taxon>
        <taxon>Gunneridae</taxon>
        <taxon>Pentapetalae</taxon>
        <taxon>rosids</taxon>
        <taxon>fabids</taxon>
        <taxon>Malpighiales</taxon>
        <taxon>Passifloraceae</taxon>
        <taxon>Turnera</taxon>
    </lineage>
</organism>
<dbReference type="Pfam" id="PF07859">
    <property type="entry name" value="Abhydrolase_3"/>
    <property type="match status" value="1"/>
</dbReference>
<dbReference type="Proteomes" id="UP001141552">
    <property type="component" value="Unassembled WGS sequence"/>
</dbReference>
<dbReference type="Gene3D" id="3.40.50.1820">
    <property type="entry name" value="alpha/beta hydrolase"/>
    <property type="match status" value="1"/>
</dbReference>
<dbReference type="InterPro" id="IPR050466">
    <property type="entry name" value="Carboxylest/Gibb_receptor"/>
</dbReference>
<dbReference type="SUPFAM" id="SSF53474">
    <property type="entry name" value="alpha/beta-Hydrolases"/>
    <property type="match status" value="1"/>
</dbReference>
<dbReference type="PANTHER" id="PTHR23024">
    <property type="entry name" value="ARYLACETAMIDE DEACETYLASE"/>
    <property type="match status" value="1"/>
</dbReference>
<name>A0A9Q0G7R4_9ROSI</name>
<reference evidence="4" key="2">
    <citation type="journal article" date="2023" name="Plants (Basel)">
        <title>Annotation of the Turnera subulata (Passifloraceae) Draft Genome Reveals the S-Locus Evolved after the Divergence of Turneroideae from Passifloroideae in a Stepwise Manner.</title>
        <authorList>
            <person name="Henning P.M."/>
            <person name="Roalson E.H."/>
            <person name="Mir W."/>
            <person name="McCubbin A.G."/>
            <person name="Shore J.S."/>
        </authorList>
    </citation>
    <scope>NUCLEOTIDE SEQUENCE</scope>
    <source>
        <strain evidence="4">F60SS</strain>
    </source>
</reference>
<comment type="similarity">
    <text evidence="1">Belongs to the 'GDXG' lipolytic enzyme family.</text>
</comment>
<accession>A0A9Q0G7R4</accession>
<dbReference type="InterPro" id="IPR033140">
    <property type="entry name" value="Lipase_GDXG_put_SER_AS"/>
</dbReference>
<dbReference type="PROSITE" id="PS01174">
    <property type="entry name" value="LIPASE_GDXG_SER"/>
    <property type="match status" value="1"/>
</dbReference>
<feature type="domain" description="Alpha/beta hydrolase fold-3" evidence="3">
    <location>
        <begin position="82"/>
        <end position="300"/>
    </location>
</feature>
<dbReference type="AlphaFoldDB" id="A0A9Q0G7R4"/>
<evidence type="ECO:0000313" key="5">
    <source>
        <dbReference type="Proteomes" id="UP001141552"/>
    </source>
</evidence>
<dbReference type="OrthoDB" id="408631at2759"/>
<dbReference type="PANTHER" id="PTHR23024:SF467">
    <property type="entry name" value="CARBOXYLESTERASE 12-RELATED"/>
    <property type="match status" value="1"/>
</dbReference>
<comment type="caution">
    <text evidence="4">The sequence shown here is derived from an EMBL/GenBank/DDBJ whole genome shotgun (WGS) entry which is preliminary data.</text>
</comment>
<keyword evidence="5" id="KW-1185">Reference proteome</keyword>
<dbReference type="GO" id="GO:0016787">
    <property type="term" value="F:hydrolase activity"/>
    <property type="evidence" value="ECO:0007669"/>
    <property type="project" value="InterPro"/>
</dbReference>
<evidence type="ECO:0000313" key="4">
    <source>
        <dbReference type="EMBL" id="KAJ4844767.1"/>
    </source>
</evidence>
<protein>
    <recommendedName>
        <fullName evidence="3">Alpha/beta hydrolase fold-3 domain-containing protein</fullName>
    </recommendedName>
</protein>
<evidence type="ECO:0000259" key="3">
    <source>
        <dbReference type="Pfam" id="PF07859"/>
    </source>
</evidence>
<gene>
    <name evidence="4" type="ORF">Tsubulata_003469</name>
</gene>
<sequence length="327" mass="37189">MFAPIYMEISTQPEIAKDFSPYLIIYKDGSVQRLMGTDIIPPSLDPNINVHSKDVVYSQEANLSCRLYLPKDTNPDQKLPLLVYFHGGGFCIETPFSPTYHNYLTTLVEQANVIAVSVDYRRAPEHHIPIAYDDSWDGLKWVASHANGDGPEEWLNRHANFSKVFLAGDSAGGNITHQMAIRYGQDKFPGVAVAGMVLIHPFFWGRETIGNEGKEFLKRMMVSALWNFACPTTSGCDDPWINPITDPNFRNVGCNRVLVLVGEKDLLRDRGWYYYENLKKSGWVGDIRIVEAKEEDHVFHLKKPTCENSLTMLKEIVSFFHHDQDMT</sequence>
<dbReference type="InterPro" id="IPR029058">
    <property type="entry name" value="AB_hydrolase_fold"/>
</dbReference>
<dbReference type="InterPro" id="IPR013094">
    <property type="entry name" value="AB_hydrolase_3"/>
</dbReference>